<evidence type="ECO:0000313" key="3">
    <source>
        <dbReference type="Proteomes" id="UP001174136"/>
    </source>
</evidence>
<protein>
    <submittedName>
        <fullName evidence="2">Rho guanine nucleotide exchange factor 5</fullName>
    </submittedName>
</protein>
<dbReference type="InterPro" id="IPR035899">
    <property type="entry name" value="DBL_dom_sf"/>
</dbReference>
<dbReference type="SMART" id="SM00325">
    <property type="entry name" value="RhoGEF"/>
    <property type="match status" value="1"/>
</dbReference>
<dbReference type="GO" id="GO:0035556">
    <property type="term" value="P:intracellular signal transduction"/>
    <property type="evidence" value="ECO:0007669"/>
    <property type="project" value="InterPro"/>
</dbReference>
<dbReference type="AlphaFoldDB" id="A0AA47NST0"/>
<dbReference type="Proteomes" id="UP001174136">
    <property type="component" value="Unassembled WGS sequence"/>
</dbReference>
<accession>A0AA47NST0</accession>
<dbReference type="EMBL" id="JAOPHQ010005405">
    <property type="protein sequence ID" value="KAK0135903.1"/>
    <property type="molecule type" value="Genomic_DNA"/>
</dbReference>
<dbReference type="PANTHER" id="PTHR12845:SF2">
    <property type="entry name" value="DH DOMAIN-CONTAINING PROTEIN-RELATED"/>
    <property type="match status" value="1"/>
</dbReference>
<gene>
    <name evidence="2" type="primary">ARHGEF5</name>
    <name evidence="2" type="ORF">N1851_028280</name>
</gene>
<proteinExistence type="predicted"/>
<dbReference type="PROSITE" id="PS00741">
    <property type="entry name" value="DH_1"/>
    <property type="match status" value="1"/>
</dbReference>
<keyword evidence="3" id="KW-1185">Reference proteome</keyword>
<evidence type="ECO:0000313" key="2">
    <source>
        <dbReference type="EMBL" id="KAK0135903.1"/>
    </source>
</evidence>
<dbReference type="InterPro" id="IPR001331">
    <property type="entry name" value="GDS_CDC24_CS"/>
</dbReference>
<dbReference type="GO" id="GO:0005634">
    <property type="term" value="C:nucleus"/>
    <property type="evidence" value="ECO:0007669"/>
    <property type="project" value="TreeGrafter"/>
</dbReference>
<dbReference type="SUPFAM" id="SSF48065">
    <property type="entry name" value="DBL homology domain (DH-domain)"/>
    <property type="match status" value="1"/>
</dbReference>
<dbReference type="Gene3D" id="1.20.900.10">
    <property type="entry name" value="Dbl homology (DH) domain"/>
    <property type="match status" value="1"/>
</dbReference>
<feature type="domain" description="DH" evidence="1">
    <location>
        <begin position="1"/>
        <end position="125"/>
    </location>
</feature>
<dbReference type="InterPro" id="IPR047271">
    <property type="entry name" value="Ephexin-like"/>
</dbReference>
<comment type="caution">
    <text evidence="2">The sequence shown here is derived from an EMBL/GenBank/DDBJ whole genome shotgun (WGS) entry which is preliminary data.</text>
</comment>
<dbReference type="GO" id="GO:0005737">
    <property type="term" value="C:cytoplasm"/>
    <property type="evidence" value="ECO:0007669"/>
    <property type="project" value="TreeGrafter"/>
</dbReference>
<organism evidence="2 3">
    <name type="scientific">Merluccius polli</name>
    <name type="common">Benguela hake</name>
    <name type="synonym">Merluccius cadenati</name>
    <dbReference type="NCBI Taxonomy" id="89951"/>
    <lineage>
        <taxon>Eukaryota</taxon>
        <taxon>Metazoa</taxon>
        <taxon>Chordata</taxon>
        <taxon>Craniata</taxon>
        <taxon>Vertebrata</taxon>
        <taxon>Euteleostomi</taxon>
        <taxon>Actinopterygii</taxon>
        <taxon>Neopterygii</taxon>
        <taxon>Teleostei</taxon>
        <taxon>Neoteleostei</taxon>
        <taxon>Acanthomorphata</taxon>
        <taxon>Zeiogadaria</taxon>
        <taxon>Gadariae</taxon>
        <taxon>Gadiformes</taxon>
        <taxon>Gadoidei</taxon>
        <taxon>Merlucciidae</taxon>
        <taxon>Merluccius</taxon>
    </lineage>
</organism>
<dbReference type="Pfam" id="PF00621">
    <property type="entry name" value="RhoGEF"/>
    <property type="match status" value="1"/>
</dbReference>
<evidence type="ECO:0000259" key="1">
    <source>
        <dbReference type="PROSITE" id="PS50010"/>
    </source>
</evidence>
<name>A0AA47NST0_MERPO</name>
<reference evidence="2" key="1">
    <citation type="journal article" date="2023" name="Front. Mar. Sci.">
        <title>A new Merluccius polli reference genome to investigate the effects of global change in West African waters.</title>
        <authorList>
            <person name="Mateo J.L."/>
            <person name="Blanco-Fernandez C."/>
            <person name="Garcia-Vazquez E."/>
            <person name="Machado-Schiaffino G."/>
        </authorList>
    </citation>
    <scope>NUCLEOTIDE SEQUENCE</scope>
    <source>
        <strain evidence="2">C29</strain>
        <tissue evidence="2">Fin</tissue>
    </source>
</reference>
<dbReference type="PANTHER" id="PTHR12845">
    <property type="entry name" value="GUANINE NUCLEOTIDE EXCHANGE FACTOR"/>
    <property type="match status" value="1"/>
</dbReference>
<dbReference type="PROSITE" id="PS50010">
    <property type="entry name" value="DH_2"/>
    <property type="match status" value="1"/>
</dbReference>
<dbReference type="InterPro" id="IPR000219">
    <property type="entry name" value="DH_dom"/>
</dbReference>
<dbReference type="GO" id="GO:0005085">
    <property type="term" value="F:guanyl-nucleotide exchange factor activity"/>
    <property type="evidence" value="ECO:0007669"/>
    <property type="project" value="InterPro"/>
</dbReference>
<sequence>MALECVLGVCVLMPHLEDLLLRRGPSFRAVYVPYLSNMMFQEALFNKLQQENKRFAPAVKTLESDPICQRRSLKSFLGLPFQRITRLKLLMENVLRLTDPDADLYLNLKKTIEALHKVIMECNEGVKRMKQTEELVCLEMLLDFSNVKGRFLLHEGPLRRLTEVGADLKISFIDVYLHLFNDLVVILRRKVLDYASFPTGVRVEQLNASSTLGLPADAVLLHLSQNHAGQATAPSQAVEEVGYVSEPIAGLGPCAQDRETPPLLELHHFPLGHVAVHEQVKSQAVKEGAEVFP</sequence>